<dbReference type="WBParaSite" id="RSKR_0000245400.1">
    <property type="protein sequence ID" value="RSKR_0000245400.1"/>
    <property type="gene ID" value="RSKR_0000245400"/>
</dbReference>
<protein>
    <submittedName>
        <fullName evidence="2">Alpha-1,3-mannosyl-glycoprotein 2-beta-N-acetylglucosaminyltransferase</fullName>
    </submittedName>
</protein>
<sequence>MVAQTNASVNNNKYYGDVIPVIVLVCNRAEALERLLHKLTKLRSSTTKFPIYVSQDCDHLETKAVASKYDVQFIKHSAPTTEHFNIPTSMMQYKTYYYISRHYKLALEEIFDRYKHESVIILEDDLDIAEDFFSYFDSTYQILKKDESIYCISAWNDNGLPELINLKENAKLYRSDFFPGLGWLMDRRLWKEIGSSWPDGFWDDWIRLPEQRKERVCIRPEVSRTSMTSFGKKGASQGYFFDNFLNKIVHNEVAVDFNKLDLSYLVKETYDKEYLVDVYNKSKKYSLNEVKHFLNRDNVIATDVNKLIRIEYATFQQYQEIVSFLGLMRDFKVGVGRNAYKGILTTYTKNGIRVYIAPDLSIWKGYDKKWEFIP</sequence>
<organism evidence="1 2">
    <name type="scientific">Rhabditophanes sp. KR3021</name>
    <dbReference type="NCBI Taxonomy" id="114890"/>
    <lineage>
        <taxon>Eukaryota</taxon>
        <taxon>Metazoa</taxon>
        <taxon>Ecdysozoa</taxon>
        <taxon>Nematoda</taxon>
        <taxon>Chromadorea</taxon>
        <taxon>Rhabditida</taxon>
        <taxon>Tylenchina</taxon>
        <taxon>Panagrolaimomorpha</taxon>
        <taxon>Strongyloidoidea</taxon>
        <taxon>Alloionematidae</taxon>
        <taxon>Rhabditophanes</taxon>
    </lineage>
</organism>
<reference evidence="2" key="1">
    <citation type="submission" date="2016-11" db="UniProtKB">
        <authorList>
            <consortium name="WormBaseParasite"/>
        </authorList>
    </citation>
    <scope>IDENTIFICATION</scope>
    <source>
        <strain evidence="2">KR3021</strain>
    </source>
</reference>
<evidence type="ECO:0000313" key="2">
    <source>
        <dbReference type="WBParaSite" id="RSKR_0000245400.1"/>
    </source>
</evidence>
<accession>A0AC35TNJ2</accession>
<evidence type="ECO:0000313" key="1">
    <source>
        <dbReference type="Proteomes" id="UP000095286"/>
    </source>
</evidence>
<name>A0AC35TNJ2_9BILA</name>
<dbReference type="Proteomes" id="UP000095286">
    <property type="component" value="Unplaced"/>
</dbReference>
<proteinExistence type="predicted"/>